<name>A0A7W8DQZ3_9BACT</name>
<comment type="caution">
    <text evidence="8">The sequence shown here is derived from an EMBL/GenBank/DDBJ whole genome shotgun (WGS) entry which is preliminary data.</text>
</comment>
<dbReference type="EMBL" id="JACHIF010000006">
    <property type="protein sequence ID" value="MBB5038897.1"/>
    <property type="molecule type" value="Genomic_DNA"/>
</dbReference>
<dbReference type="PANTHER" id="PTHR30026:SF20">
    <property type="entry name" value="OUTER MEMBRANE PROTEIN TOLC"/>
    <property type="match status" value="1"/>
</dbReference>
<gene>
    <name evidence="8" type="ORF">HNQ64_003162</name>
</gene>
<keyword evidence="3" id="KW-0813">Transport</keyword>
<organism evidence="8 9">
    <name type="scientific">Prosthecobacter dejongeii</name>
    <dbReference type="NCBI Taxonomy" id="48465"/>
    <lineage>
        <taxon>Bacteria</taxon>
        <taxon>Pseudomonadati</taxon>
        <taxon>Verrucomicrobiota</taxon>
        <taxon>Verrucomicrobiia</taxon>
        <taxon>Verrucomicrobiales</taxon>
        <taxon>Verrucomicrobiaceae</taxon>
        <taxon>Prosthecobacter</taxon>
    </lineage>
</organism>
<keyword evidence="9" id="KW-1185">Reference proteome</keyword>
<dbReference type="AlphaFoldDB" id="A0A7W8DQZ3"/>
<dbReference type="GO" id="GO:0015562">
    <property type="term" value="F:efflux transmembrane transporter activity"/>
    <property type="evidence" value="ECO:0007669"/>
    <property type="project" value="InterPro"/>
</dbReference>
<evidence type="ECO:0000256" key="7">
    <source>
        <dbReference type="ARBA" id="ARBA00023237"/>
    </source>
</evidence>
<evidence type="ECO:0000313" key="8">
    <source>
        <dbReference type="EMBL" id="MBB5038897.1"/>
    </source>
</evidence>
<dbReference type="Proteomes" id="UP000534294">
    <property type="component" value="Unassembled WGS sequence"/>
</dbReference>
<dbReference type="Pfam" id="PF02321">
    <property type="entry name" value="OEP"/>
    <property type="match status" value="1"/>
</dbReference>
<dbReference type="InterPro" id="IPR051906">
    <property type="entry name" value="TolC-like"/>
</dbReference>
<dbReference type="PANTHER" id="PTHR30026">
    <property type="entry name" value="OUTER MEMBRANE PROTEIN TOLC"/>
    <property type="match status" value="1"/>
</dbReference>
<dbReference type="Gene3D" id="1.20.1600.10">
    <property type="entry name" value="Outer membrane efflux proteins (OEP)"/>
    <property type="match status" value="1"/>
</dbReference>
<dbReference type="SUPFAM" id="SSF56954">
    <property type="entry name" value="Outer membrane efflux proteins (OEP)"/>
    <property type="match status" value="1"/>
</dbReference>
<dbReference type="GO" id="GO:0009279">
    <property type="term" value="C:cell outer membrane"/>
    <property type="evidence" value="ECO:0007669"/>
    <property type="project" value="UniProtKB-SubCell"/>
</dbReference>
<keyword evidence="6" id="KW-0472">Membrane</keyword>
<evidence type="ECO:0000313" key="9">
    <source>
        <dbReference type="Proteomes" id="UP000534294"/>
    </source>
</evidence>
<evidence type="ECO:0000256" key="6">
    <source>
        <dbReference type="ARBA" id="ARBA00023136"/>
    </source>
</evidence>
<comment type="similarity">
    <text evidence="2">Belongs to the outer membrane factor (OMF) (TC 1.B.17) family.</text>
</comment>
<evidence type="ECO:0000256" key="3">
    <source>
        <dbReference type="ARBA" id="ARBA00022448"/>
    </source>
</evidence>
<evidence type="ECO:0000256" key="1">
    <source>
        <dbReference type="ARBA" id="ARBA00004442"/>
    </source>
</evidence>
<evidence type="ECO:0000256" key="2">
    <source>
        <dbReference type="ARBA" id="ARBA00007613"/>
    </source>
</evidence>
<evidence type="ECO:0000256" key="4">
    <source>
        <dbReference type="ARBA" id="ARBA00022452"/>
    </source>
</evidence>
<comment type="subcellular location">
    <subcellularLocation>
        <location evidence="1">Cell outer membrane</location>
    </subcellularLocation>
</comment>
<dbReference type="InterPro" id="IPR003423">
    <property type="entry name" value="OMP_efflux"/>
</dbReference>
<sequence>MSGCSQGFFKKWADREVFGIIGKKAQFVPGAEDDTLLSVTPPQPVNLDVLIKNSETADFLGERAFIEKGARVISLADALDFAVHRNRTYLGRKEIVYLSALTLTGTRQQFSPIVGADGGAAYTDTQVKTGVNNLVRSNTLTADGGAGVDYLMKTGTRLAIGLTTDFTRFFTGGLRNVSDSQASVVLSQPLLRGAGVLAASEPLRQDERDVLYTIRDFTQYRKEFAVSITTQYLRTLQAREAARNRYVANRAAAASIIREGALAEANLRTQSSLKQIQQGQLTYERNWITAVRNYEEQLDDLKIALGLPVTERIILSNTELKRLEVVEPKEDLDTVMDTALITRLDLFNQRDRLADTRRRVKIAHQQTLPTLNALAGYQIGTPNNNEGLELNPRVRRYTGGVDVDLNLNTKPERNALRVSQLDEQLAQRQLDLAEEQLRSTIRTDWRGLAVARKQYDLAQKGLELAQKRLEIETALMEEGQGTARDIVESQDRLITARDLVVSTLIDHVIARLQLWSDMGVLYIEKDGSWVDVLNKEKPKGES</sequence>
<keyword evidence="7" id="KW-0998">Cell outer membrane</keyword>
<keyword evidence="5" id="KW-0812">Transmembrane</keyword>
<keyword evidence="4" id="KW-1134">Transmembrane beta strand</keyword>
<reference evidence="8 9" key="1">
    <citation type="submission" date="2020-08" db="EMBL/GenBank/DDBJ databases">
        <title>Genomic Encyclopedia of Type Strains, Phase IV (KMG-IV): sequencing the most valuable type-strain genomes for metagenomic binning, comparative biology and taxonomic classification.</title>
        <authorList>
            <person name="Goeker M."/>
        </authorList>
    </citation>
    <scope>NUCLEOTIDE SEQUENCE [LARGE SCALE GENOMIC DNA]</scope>
    <source>
        <strain evidence="8 9">DSM 12251</strain>
    </source>
</reference>
<dbReference type="GO" id="GO:0015288">
    <property type="term" value="F:porin activity"/>
    <property type="evidence" value="ECO:0007669"/>
    <property type="project" value="TreeGrafter"/>
</dbReference>
<accession>A0A7W8DQZ3</accession>
<dbReference type="GO" id="GO:1990281">
    <property type="term" value="C:efflux pump complex"/>
    <property type="evidence" value="ECO:0007669"/>
    <property type="project" value="TreeGrafter"/>
</dbReference>
<proteinExistence type="inferred from homology"/>
<protein>
    <submittedName>
        <fullName evidence="8">Outer membrane protein TolC</fullName>
    </submittedName>
</protein>
<dbReference type="RefSeq" id="WP_184210119.1">
    <property type="nucleotide sequence ID" value="NZ_JACHIF010000006.1"/>
</dbReference>
<evidence type="ECO:0000256" key="5">
    <source>
        <dbReference type="ARBA" id="ARBA00022692"/>
    </source>
</evidence>